<organism evidence="2 4">
    <name type="scientific">Edwardsiella hoshinae</name>
    <dbReference type="NCBI Taxonomy" id="93378"/>
    <lineage>
        <taxon>Bacteria</taxon>
        <taxon>Pseudomonadati</taxon>
        <taxon>Pseudomonadota</taxon>
        <taxon>Gammaproteobacteria</taxon>
        <taxon>Enterobacterales</taxon>
        <taxon>Hafniaceae</taxon>
        <taxon>Edwardsiella</taxon>
    </lineage>
</organism>
<name>A0A376DI99_9GAMM</name>
<dbReference type="AlphaFoldDB" id="A0A376DI99"/>
<dbReference type="RefSeq" id="WP_024525056.1">
    <property type="nucleotide sequence ID" value="NZ_CP065626.1"/>
</dbReference>
<evidence type="ECO:0000313" key="1">
    <source>
        <dbReference type="EMBL" id="STC84469.1"/>
    </source>
</evidence>
<dbReference type="Proteomes" id="UP000255248">
    <property type="component" value="Unassembled WGS sequence"/>
</dbReference>
<evidence type="ECO:0008006" key="5">
    <source>
        <dbReference type="Google" id="ProtNLM"/>
    </source>
</evidence>
<dbReference type="EMBL" id="UFXZ01000001">
    <property type="protein sequence ID" value="STC84469.1"/>
    <property type="molecule type" value="Genomic_DNA"/>
</dbReference>
<sequence length="123" mass="13812">MSQDYMGAIVLEVDGQEVEVTSLDVKVTTGNKVVKTMNRTGRAKGYSKGITTYDLTVSVVIPESGDLDWENLRDAKLTLYPLDQQDKRTSYLDCRTIDVGEKYQVDNEAQRDLTMAALRKVTE</sequence>
<protein>
    <recommendedName>
        <fullName evidence="5">Phage tail protein</fullName>
    </recommendedName>
</protein>
<evidence type="ECO:0000313" key="2">
    <source>
        <dbReference type="EMBL" id="STC89431.1"/>
    </source>
</evidence>
<reference evidence="2 4" key="1">
    <citation type="submission" date="2018-06" db="EMBL/GenBank/DDBJ databases">
        <authorList>
            <consortium name="Pathogen Informatics"/>
            <person name="Doyle S."/>
        </authorList>
    </citation>
    <scope>NUCLEOTIDE SEQUENCE [LARGE SCALE GENOMIC DNA]</scope>
    <source>
        <strain evidence="2 4">NCTC12121</strain>
    </source>
</reference>
<proteinExistence type="predicted"/>
<dbReference type="EMBL" id="UFXZ01000003">
    <property type="protein sequence ID" value="STE53316.1"/>
    <property type="molecule type" value="Genomic_DNA"/>
</dbReference>
<evidence type="ECO:0000313" key="4">
    <source>
        <dbReference type="Proteomes" id="UP000255248"/>
    </source>
</evidence>
<dbReference type="OrthoDB" id="5455158at2"/>
<dbReference type="EMBL" id="UFXZ01000001">
    <property type="protein sequence ID" value="STC89431.1"/>
    <property type="molecule type" value="Genomic_DNA"/>
</dbReference>
<accession>A0A376DI99</accession>
<gene>
    <name evidence="1" type="ORF">NCTC12121_00554</name>
    <name evidence="2" type="ORF">NCTC12121_02190</name>
    <name evidence="3" type="ORF">NCTC12121_03601</name>
</gene>
<evidence type="ECO:0000313" key="3">
    <source>
        <dbReference type="EMBL" id="STE53316.1"/>
    </source>
</evidence>